<sequence>MEINLTKLLSTFIGLWDWAHPEICDLRSQKILENSSRERLQRIRWERNPFLDQSSEKKNWAGEHTKLD</sequence>
<dbReference type="AlphaFoldDB" id="A0A4U5N202"/>
<dbReference type="EMBL" id="AZBU02000005">
    <property type="protein sequence ID" value="TKR76298.1"/>
    <property type="molecule type" value="Genomic_DNA"/>
</dbReference>
<evidence type="ECO:0000313" key="2">
    <source>
        <dbReference type="Proteomes" id="UP000298663"/>
    </source>
</evidence>
<reference evidence="1 2" key="2">
    <citation type="journal article" date="2019" name="G3 (Bethesda)">
        <title>Hybrid Assembly of the Genome of the Entomopathogenic Nematode Steinernema carpocapsae Identifies the X-Chromosome.</title>
        <authorList>
            <person name="Serra L."/>
            <person name="Macchietto M."/>
            <person name="Macias-Munoz A."/>
            <person name="McGill C.J."/>
            <person name="Rodriguez I.M."/>
            <person name="Rodriguez B."/>
            <person name="Murad R."/>
            <person name="Mortazavi A."/>
        </authorList>
    </citation>
    <scope>NUCLEOTIDE SEQUENCE [LARGE SCALE GENOMIC DNA]</scope>
    <source>
        <strain evidence="1 2">ALL</strain>
    </source>
</reference>
<evidence type="ECO:0000313" key="1">
    <source>
        <dbReference type="EMBL" id="TKR76298.1"/>
    </source>
</evidence>
<reference evidence="1 2" key="1">
    <citation type="journal article" date="2015" name="Genome Biol.">
        <title>Comparative genomics of Steinernema reveals deeply conserved gene regulatory networks.</title>
        <authorList>
            <person name="Dillman A.R."/>
            <person name="Macchietto M."/>
            <person name="Porter C.F."/>
            <person name="Rogers A."/>
            <person name="Williams B."/>
            <person name="Antoshechkin I."/>
            <person name="Lee M.M."/>
            <person name="Goodwin Z."/>
            <person name="Lu X."/>
            <person name="Lewis E.E."/>
            <person name="Goodrich-Blair H."/>
            <person name="Stock S.P."/>
            <person name="Adams B.J."/>
            <person name="Sternberg P.W."/>
            <person name="Mortazavi A."/>
        </authorList>
    </citation>
    <scope>NUCLEOTIDE SEQUENCE [LARGE SCALE GENOMIC DNA]</scope>
    <source>
        <strain evidence="1 2">ALL</strain>
    </source>
</reference>
<keyword evidence="2" id="KW-1185">Reference proteome</keyword>
<accession>A0A4U5N202</accession>
<organism evidence="1 2">
    <name type="scientific">Steinernema carpocapsae</name>
    <name type="common">Entomopathogenic nematode</name>
    <dbReference type="NCBI Taxonomy" id="34508"/>
    <lineage>
        <taxon>Eukaryota</taxon>
        <taxon>Metazoa</taxon>
        <taxon>Ecdysozoa</taxon>
        <taxon>Nematoda</taxon>
        <taxon>Chromadorea</taxon>
        <taxon>Rhabditida</taxon>
        <taxon>Tylenchina</taxon>
        <taxon>Panagrolaimomorpha</taxon>
        <taxon>Strongyloidoidea</taxon>
        <taxon>Steinernematidae</taxon>
        <taxon>Steinernema</taxon>
    </lineage>
</organism>
<gene>
    <name evidence="1" type="ORF">L596_017457</name>
</gene>
<comment type="caution">
    <text evidence="1">The sequence shown here is derived from an EMBL/GenBank/DDBJ whole genome shotgun (WGS) entry which is preliminary data.</text>
</comment>
<proteinExistence type="predicted"/>
<protein>
    <submittedName>
        <fullName evidence="1">Uncharacterized protein</fullName>
    </submittedName>
</protein>
<dbReference type="Proteomes" id="UP000298663">
    <property type="component" value="Unassembled WGS sequence"/>
</dbReference>
<name>A0A4U5N202_STECR</name>